<protein>
    <submittedName>
        <fullName evidence="1">Uncharacterized protein</fullName>
    </submittedName>
</protein>
<evidence type="ECO:0000313" key="1">
    <source>
        <dbReference type="EMBL" id="MBX63106.1"/>
    </source>
</evidence>
<reference evidence="1" key="1">
    <citation type="submission" date="2018-02" db="EMBL/GenBank/DDBJ databases">
        <title>Rhizophora mucronata_Transcriptome.</title>
        <authorList>
            <person name="Meera S.P."/>
            <person name="Sreeshan A."/>
            <person name="Augustine A."/>
        </authorList>
    </citation>
    <scope>NUCLEOTIDE SEQUENCE</scope>
    <source>
        <tissue evidence="1">Leaf</tissue>
    </source>
</reference>
<organism evidence="1">
    <name type="scientific">Rhizophora mucronata</name>
    <name type="common">Asiatic mangrove</name>
    <dbReference type="NCBI Taxonomy" id="61149"/>
    <lineage>
        <taxon>Eukaryota</taxon>
        <taxon>Viridiplantae</taxon>
        <taxon>Streptophyta</taxon>
        <taxon>Embryophyta</taxon>
        <taxon>Tracheophyta</taxon>
        <taxon>Spermatophyta</taxon>
        <taxon>Magnoliopsida</taxon>
        <taxon>eudicotyledons</taxon>
        <taxon>Gunneridae</taxon>
        <taxon>Pentapetalae</taxon>
        <taxon>rosids</taxon>
        <taxon>fabids</taxon>
        <taxon>Malpighiales</taxon>
        <taxon>Rhizophoraceae</taxon>
        <taxon>Rhizophora</taxon>
    </lineage>
</organism>
<proteinExistence type="predicted"/>
<accession>A0A2P2Q7Z6</accession>
<sequence length="44" mass="5064">MACQFFHVVAHESIHVIPLHDSDVYICSDLFLAHNVCLKCKESY</sequence>
<name>A0A2P2Q7Z6_RHIMU</name>
<dbReference type="EMBL" id="GGEC01082622">
    <property type="protein sequence ID" value="MBX63106.1"/>
    <property type="molecule type" value="Transcribed_RNA"/>
</dbReference>
<dbReference type="AlphaFoldDB" id="A0A2P2Q7Z6"/>